<sequence>MTPEERTIPVITDSPPRRRSAAVLTALAVAAAAVVLPTGAAVAAEGPAPAPDDNRVIAGIHTDAVSTFLDDGRLTLGSKADVPEGNGTRFEPDDIWFHLENAAQMELPAGGFEFIAPGGSTVWIAPESNPNATGRLWPGFSTESIAPSGVDGDKTSFTLVDVQGPGDLELFTIGGFGTPNRLWSSDEEFKTFDVGRTHMHANWAFTAAGTYEITVEGAVTVGGQSQTDRATYTFVVGDAPEAVATATSLSASTATAVLGEAVALDATVSPAGAVGYVEFLDGETVLGHEPVVDGTASFVTSSLGLGTRALTARFVPEVANLASVSTSAAVTVTVTEEGAEEEFGVYGLADSYRAGEIIDLRVGGATLAEGQQWRWLVRSGEGLTEYTSAALTGTERITRDATVAFDGTQVSVRIVDADRKTVQQTGWYTVNVEGPNVGEGEAIAVTPLAESYYRGDDIEVTVDHRPLADGEIGRWVARPTPYVMTWSATSEWNTPLGGNPYLIDPAVFGYSEFAYEIIDADGALVGRSAAMSTTIQDRELQVSGIQSVYRVGDTVEASSDLHPARDGLAYQWYLQLGGGWEAIEGATSPAVSVPITEGMDNSYLILEVADASTGYAVASSTQTLRVTDAAPGEQLVLMDSLSGHYHQGGTIRLNATADPVASDTDTWRWLWQRPDQAEFVPIEGATGSSHEVRAQQALDGTLVKAELRSAAGELLATSGTATIHVDDHGAAPQEKATISGLAEQYQEGDEVTLTASASPDSVLSRWEWYVQKPGDDVAMLVEGQHDAELSFAATTEYDGAAIFARLTFEDGRSYIEAPPVLLKVVEDGDQPGTGGPQDPQKPGEAPQPRTGDELDGAAETGFGLSNTTLTQGQVVTLQLGGDYAGQWTAAWLFSTPTLLGGDWTQVNAAGAVAVRVPLDAAPGEHRLAVFAADGTVIGWTPVTIVAATGETPVGALPATGGSLSPLWIGGGMLFVAAGAAAVLIGRRRAVAARR</sequence>
<dbReference type="NCBIfam" id="NF038134">
    <property type="entry name" value="choice_anch_M"/>
    <property type="match status" value="1"/>
</dbReference>
<keyword evidence="6" id="KW-1185">Reference proteome</keyword>
<evidence type="ECO:0000256" key="1">
    <source>
        <dbReference type="SAM" id="MobiDB-lite"/>
    </source>
</evidence>
<proteinExistence type="predicted"/>
<feature type="transmembrane region" description="Helical" evidence="2">
    <location>
        <begin position="966"/>
        <end position="985"/>
    </location>
</feature>
<protein>
    <recommendedName>
        <fullName evidence="4">Bacterial Ig-like domain-containing protein</fullName>
    </recommendedName>
</protein>
<name>A0ABX1K9M9_9MICO</name>
<dbReference type="Pfam" id="PF16640">
    <property type="entry name" value="Big_3_5"/>
    <property type="match status" value="1"/>
</dbReference>
<feature type="signal peptide" evidence="3">
    <location>
        <begin position="1"/>
        <end position="43"/>
    </location>
</feature>
<evidence type="ECO:0000313" key="6">
    <source>
        <dbReference type="Proteomes" id="UP001429745"/>
    </source>
</evidence>
<evidence type="ECO:0000259" key="4">
    <source>
        <dbReference type="Pfam" id="PF16640"/>
    </source>
</evidence>
<dbReference type="InterPro" id="IPR022435">
    <property type="entry name" value="Surface-anchored_actinobac"/>
</dbReference>
<keyword evidence="2" id="KW-0812">Transmembrane</keyword>
<dbReference type="EMBL" id="JABACI010000001">
    <property type="protein sequence ID" value="NLP82764.1"/>
    <property type="molecule type" value="Genomic_DNA"/>
</dbReference>
<organism evidence="5 6">
    <name type="scientific">Microbacterium salsuginis</name>
    <dbReference type="NCBI Taxonomy" id="2722803"/>
    <lineage>
        <taxon>Bacteria</taxon>
        <taxon>Bacillati</taxon>
        <taxon>Actinomycetota</taxon>
        <taxon>Actinomycetes</taxon>
        <taxon>Micrococcales</taxon>
        <taxon>Microbacteriaceae</taxon>
        <taxon>Microbacterium</taxon>
    </lineage>
</organism>
<keyword evidence="2" id="KW-0472">Membrane</keyword>
<feature type="region of interest" description="Disordered" evidence="1">
    <location>
        <begin position="825"/>
        <end position="860"/>
    </location>
</feature>
<dbReference type="Gene3D" id="2.60.40.10">
    <property type="entry name" value="Immunoglobulins"/>
    <property type="match status" value="1"/>
</dbReference>
<reference evidence="5 6" key="1">
    <citation type="submission" date="2020-04" db="EMBL/GenBank/DDBJ databases">
        <title>CFH 90308 Microbacterium sp.</title>
        <authorList>
            <person name="Nie G."/>
            <person name="Ming H."/>
            <person name="Xia T."/>
        </authorList>
    </citation>
    <scope>NUCLEOTIDE SEQUENCE [LARGE SCALE GENOMIC DNA]</scope>
    <source>
        <strain evidence="5 6">CFH 90308</strain>
    </source>
</reference>
<comment type="caution">
    <text evidence="5">The sequence shown here is derived from an EMBL/GenBank/DDBJ whole genome shotgun (WGS) entry which is preliminary data.</text>
</comment>
<evidence type="ECO:0000313" key="5">
    <source>
        <dbReference type="EMBL" id="NLP82764.1"/>
    </source>
</evidence>
<evidence type="ECO:0000256" key="2">
    <source>
        <dbReference type="SAM" id="Phobius"/>
    </source>
</evidence>
<keyword evidence="3" id="KW-0732">Signal</keyword>
<feature type="domain" description="Bacterial Ig-like" evidence="4">
    <location>
        <begin position="249"/>
        <end position="335"/>
    </location>
</feature>
<feature type="chain" id="PRO_5045500361" description="Bacterial Ig-like domain-containing protein" evidence="3">
    <location>
        <begin position="44"/>
        <end position="994"/>
    </location>
</feature>
<dbReference type="RefSeq" id="WP_168911245.1">
    <property type="nucleotide sequence ID" value="NZ_JABACI010000001.1"/>
</dbReference>
<dbReference type="NCBIfam" id="TIGR03769">
    <property type="entry name" value="P_ac_wall_RPT"/>
    <property type="match status" value="1"/>
</dbReference>
<accession>A0ABX1K9M9</accession>
<evidence type="ECO:0000256" key="3">
    <source>
        <dbReference type="SAM" id="SignalP"/>
    </source>
</evidence>
<keyword evidence="2" id="KW-1133">Transmembrane helix</keyword>
<gene>
    <name evidence="5" type="ORF">HF576_02795</name>
</gene>
<dbReference type="Proteomes" id="UP001429745">
    <property type="component" value="Unassembled WGS sequence"/>
</dbReference>
<dbReference type="InterPro" id="IPR013783">
    <property type="entry name" value="Ig-like_fold"/>
</dbReference>
<dbReference type="InterPro" id="IPR032109">
    <property type="entry name" value="Big_3_5"/>
</dbReference>